<protein>
    <recommendedName>
        <fullName evidence="6">Carboxylesterase</fullName>
    </recommendedName>
</protein>
<evidence type="ECO:0000313" key="4">
    <source>
        <dbReference type="EMBL" id="OEG75350.1"/>
    </source>
</evidence>
<gene>
    <name evidence="4" type="ORF">BEL05_09100</name>
</gene>
<dbReference type="InterPro" id="IPR010621">
    <property type="entry name" value="DUF1214"/>
</dbReference>
<dbReference type="PANTHER" id="PTHR36509:SF2">
    <property type="entry name" value="BLL3101 PROTEIN"/>
    <property type="match status" value="1"/>
</dbReference>
<accession>A0A1E5IXS2</accession>
<proteinExistence type="predicted"/>
<dbReference type="Pfam" id="PF06742">
    <property type="entry name" value="DUF1214"/>
    <property type="match status" value="1"/>
</dbReference>
<feature type="chain" id="PRO_5009179351" description="Carboxylesterase" evidence="1">
    <location>
        <begin position="27"/>
        <end position="340"/>
    </location>
</feature>
<reference evidence="4 5" key="1">
    <citation type="submission" date="2016-07" db="EMBL/GenBank/DDBJ databases">
        <title>Whole-genome of two Shewanella species isolated from a digestive organ of sea cucumber Apostichopus japonicus Selenka 1867.</title>
        <authorList>
            <person name="Hong H.-H."/>
            <person name="Choi H."/>
            <person name="Cheon S."/>
            <person name="Oh J.-S."/>
            <person name="Lee H.-G."/>
            <person name="Park C."/>
        </authorList>
    </citation>
    <scope>NUCLEOTIDE SEQUENCE [LARGE SCALE GENOMIC DNA]</scope>
    <source>
        <strain evidence="4 5">CSB03KR</strain>
    </source>
</reference>
<dbReference type="InterPro" id="IPR037050">
    <property type="entry name" value="DUF1254_sf"/>
</dbReference>
<dbReference type="RefSeq" id="WP_069670290.1">
    <property type="nucleotide sequence ID" value="NZ_MCBT01000009.1"/>
</dbReference>
<feature type="domain" description="DUF1254" evidence="3">
    <location>
        <begin position="56"/>
        <end position="163"/>
    </location>
</feature>
<keyword evidence="1" id="KW-0732">Signal</keyword>
<dbReference type="Gene3D" id="2.60.120.600">
    <property type="entry name" value="Domain of unknown function DUF1214, C-terminal domain"/>
    <property type="match status" value="1"/>
</dbReference>
<evidence type="ECO:0000256" key="1">
    <source>
        <dbReference type="SAM" id="SignalP"/>
    </source>
</evidence>
<comment type="caution">
    <text evidence="4">The sequence shown here is derived from an EMBL/GenBank/DDBJ whole genome shotgun (WGS) entry which is preliminary data.</text>
</comment>
<dbReference type="AlphaFoldDB" id="A0A1E5IXS2"/>
<dbReference type="Gene3D" id="2.60.40.1610">
    <property type="entry name" value="Domain of unknown function DUF1254"/>
    <property type="match status" value="1"/>
</dbReference>
<sequence>MKIHNTLKLSVIALSLSSLSIGAALATENVNIDNFARAESDTMIRSQLSIIGDVGKLFHMRAPTPLDQQAIIRMNLDTLYSGVILDLSEPATITLPDGAERYISMQVTNQDHFIFAETEAGTYTLTEENVGTRYAAISFRVLADSSDPEDIKAANELQDKINVDTPLVGVKPELPNWDLEQLQSARDALNTLALLGTDASKGFGLKEKVDPVHHVLSTASGWGGLPVQNAVYDVLTVDKNDGDTDYQVTVKDVPVNAFWSITVYNKNGFLEENDLGVHSFNNLMAESNDDGSITIDFGNCSEKTVNCLPTTDGWNYLVRMYEPQSEIINGEWRFPELTQK</sequence>
<dbReference type="STRING" id="23.BEL05_09100"/>
<dbReference type="InterPro" id="IPR037049">
    <property type="entry name" value="DUF1214_C_sf"/>
</dbReference>
<evidence type="ECO:0000259" key="2">
    <source>
        <dbReference type="Pfam" id="PF06742"/>
    </source>
</evidence>
<dbReference type="SUPFAM" id="SSF160935">
    <property type="entry name" value="VPA0735-like"/>
    <property type="match status" value="1"/>
</dbReference>
<evidence type="ECO:0008006" key="6">
    <source>
        <dbReference type="Google" id="ProtNLM"/>
    </source>
</evidence>
<dbReference type="Pfam" id="PF06863">
    <property type="entry name" value="DUF1254"/>
    <property type="match status" value="1"/>
</dbReference>
<name>A0A1E5IXS2_SHECO</name>
<feature type="signal peptide" evidence="1">
    <location>
        <begin position="1"/>
        <end position="26"/>
    </location>
</feature>
<dbReference type="Proteomes" id="UP000095230">
    <property type="component" value="Unassembled WGS sequence"/>
</dbReference>
<dbReference type="PANTHER" id="PTHR36509">
    <property type="entry name" value="BLL3101 PROTEIN"/>
    <property type="match status" value="1"/>
</dbReference>
<dbReference type="OrthoDB" id="547269at2"/>
<dbReference type="InterPro" id="IPR010679">
    <property type="entry name" value="DUF1254"/>
</dbReference>
<evidence type="ECO:0000259" key="3">
    <source>
        <dbReference type="Pfam" id="PF06863"/>
    </source>
</evidence>
<dbReference type="EMBL" id="MCBT01000009">
    <property type="protein sequence ID" value="OEG75350.1"/>
    <property type="molecule type" value="Genomic_DNA"/>
</dbReference>
<evidence type="ECO:0000313" key="5">
    <source>
        <dbReference type="Proteomes" id="UP000095230"/>
    </source>
</evidence>
<feature type="domain" description="DUF1214" evidence="2">
    <location>
        <begin position="240"/>
        <end position="324"/>
    </location>
</feature>
<organism evidence="4 5">
    <name type="scientific">Shewanella colwelliana</name>
    <name type="common">Alteromonas colwelliana</name>
    <dbReference type="NCBI Taxonomy" id="23"/>
    <lineage>
        <taxon>Bacteria</taxon>
        <taxon>Pseudomonadati</taxon>
        <taxon>Pseudomonadota</taxon>
        <taxon>Gammaproteobacteria</taxon>
        <taxon>Alteromonadales</taxon>
        <taxon>Shewanellaceae</taxon>
        <taxon>Shewanella</taxon>
    </lineage>
</organism>